<organism evidence="2 3">
    <name type="scientific">Bacteroides pectinophilus CAG:437</name>
    <dbReference type="NCBI Taxonomy" id="1263051"/>
    <lineage>
        <taxon>Bacteria</taxon>
        <taxon>Bacillati</taxon>
        <taxon>Bacillota</taxon>
        <taxon>Clostridia</taxon>
        <taxon>Eubacteriales</taxon>
    </lineage>
</organism>
<dbReference type="PANTHER" id="PTHR47619:SF1">
    <property type="entry name" value="EXODEOXYRIBONUCLEASE WALJ"/>
    <property type="match status" value="1"/>
</dbReference>
<dbReference type="AlphaFoldDB" id="R7AQV8"/>
<dbReference type="GO" id="GO:0016787">
    <property type="term" value="F:hydrolase activity"/>
    <property type="evidence" value="ECO:0007669"/>
    <property type="project" value="UniProtKB-KW"/>
</dbReference>
<evidence type="ECO:0000313" key="2">
    <source>
        <dbReference type="EMBL" id="CDD55811.1"/>
    </source>
</evidence>
<comment type="caution">
    <text evidence="2">The sequence shown here is derived from an EMBL/GenBank/DDBJ whole genome shotgun (WGS) entry which is preliminary data.</text>
</comment>
<proteinExistence type="predicted"/>
<dbReference type="Proteomes" id="UP000018141">
    <property type="component" value="Unassembled WGS sequence"/>
</dbReference>
<name>R7AQV8_9FIRM</name>
<gene>
    <name evidence="2" type="ORF">BN656_00536</name>
</gene>
<dbReference type="SMART" id="SM00849">
    <property type="entry name" value="Lactamase_B"/>
    <property type="match status" value="1"/>
</dbReference>
<dbReference type="EMBL" id="CBHH010000020">
    <property type="protein sequence ID" value="CDD55811.1"/>
    <property type="molecule type" value="Genomic_DNA"/>
</dbReference>
<dbReference type="Gene3D" id="3.60.15.10">
    <property type="entry name" value="Ribonuclease Z/Hydroxyacylglutathione hydrolase-like"/>
    <property type="match status" value="1"/>
</dbReference>
<reference evidence="2" key="1">
    <citation type="submission" date="2012-11" db="EMBL/GenBank/DDBJ databases">
        <title>Dependencies among metagenomic species, viruses, plasmids and units of genetic variation.</title>
        <authorList>
            <person name="Nielsen H.B."/>
            <person name="Almeida M."/>
            <person name="Juncker A.S."/>
            <person name="Rasmussen S."/>
            <person name="Li J."/>
            <person name="Sunagawa S."/>
            <person name="Plichta D."/>
            <person name="Gautier L."/>
            <person name="Le Chatelier E."/>
            <person name="Peletier E."/>
            <person name="Bonde I."/>
            <person name="Nielsen T."/>
            <person name="Manichanh C."/>
            <person name="Arumugam M."/>
            <person name="Batto J."/>
            <person name="Santos M.B.Q.D."/>
            <person name="Blom N."/>
            <person name="Borruel N."/>
            <person name="Burgdorf K.S."/>
            <person name="Boumezbeur F."/>
            <person name="Casellas F."/>
            <person name="Dore J."/>
            <person name="Guarner F."/>
            <person name="Hansen T."/>
            <person name="Hildebrand F."/>
            <person name="Kaas R.S."/>
            <person name="Kennedy S."/>
            <person name="Kristiansen K."/>
            <person name="Kultima J.R."/>
            <person name="Leonard P."/>
            <person name="Levenez F."/>
            <person name="Lund O."/>
            <person name="Moumen B."/>
            <person name="Le Paslier D."/>
            <person name="Pons N."/>
            <person name="Pedersen O."/>
            <person name="Prifti E."/>
            <person name="Qin J."/>
            <person name="Raes J."/>
            <person name="Tap J."/>
            <person name="Tims S."/>
            <person name="Ussery D.W."/>
            <person name="Yamada T."/>
            <person name="MetaHit consortium"/>
            <person name="Renault P."/>
            <person name="Sicheritz-Ponten T."/>
            <person name="Bork P."/>
            <person name="Wang J."/>
            <person name="Brunak S."/>
            <person name="Ehrlich S.D."/>
        </authorList>
    </citation>
    <scope>NUCLEOTIDE SEQUENCE [LARGE SCALE GENOMIC DNA]</scope>
</reference>
<dbReference type="SUPFAM" id="SSF56281">
    <property type="entry name" value="Metallo-hydrolase/oxidoreductase"/>
    <property type="match status" value="1"/>
</dbReference>
<accession>R7AQV8</accession>
<sequence length="265" mass="29168">MRMMSIASGSSGNCIYIGSDNTHILIDAGVSRKRIVEGLHKADIDIKDISAILVTHEHSDHISGLGVVSRKDEVPIYASAGTIDGILAQSSIGKMPEGLCHSVEADRDFKINDLTVHPFRVSHDANEPYAYSVECDGHHMGVVTDLGKYDDYVISNMRNMEALLIEANHDVRMLQVGSYPYYLKQRILGDKGHLSNESSGRLLGELLNDRLKGIMLGHLSKENNYAELAYETVRLEIDMGDTGYKAGDFKMEVAGRSCPSDIIEV</sequence>
<dbReference type="Pfam" id="PF12706">
    <property type="entry name" value="Lactamase_B_2"/>
    <property type="match status" value="1"/>
</dbReference>
<keyword evidence="2" id="KW-0378">Hydrolase</keyword>
<protein>
    <submittedName>
        <fullName evidence="2">Metal-dependent hydrolases of the beta-lactamase superfamily I</fullName>
    </submittedName>
</protein>
<evidence type="ECO:0000313" key="3">
    <source>
        <dbReference type="Proteomes" id="UP000018141"/>
    </source>
</evidence>
<feature type="domain" description="Metallo-beta-lactamase" evidence="1">
    <location>
        <begin position="11"/>
        <end position="218"/>
    </location>
</feature>
<evidence type="ECO:0000259" key="1">
    <source>
        <dbReference type="SMART" id="SM00849"/>
    </source>
</evidence>
<dbReference type="InterPro" id="IPR036866">
    <property type="entry name" value="RibonucZ/Hydroxyglut_hydro"/>
</dbReference>
<dbReference type="InterPro" id="IPR001279">
    <property type="entry name" value="Metallo-B-lactamas"/>
</dbReference>
<dbReference type="InterPro" id="IPR052533">
    <property type="entry name" value="WalJ/YycJ-like"/>
</dbReference>
<dbReference type="PANTHER" id="PTHR47619">
    <property type="entry name" value="METALLO-HYDROLASE YYCJ-RELATED"/>
    <property type="match status" value="1"/>
</dbReference>